<evidence type="ECO:0000313" key="1">
    <source>
        <dbReference type="EMBL" id="AUX39864.1"/>
    </source>
</evidence>
<dbReference type="AlphaFoldDB" id="A0A2L0EKQ5"/>
<dbReference type="RefSeq" id="WP_159396701.1">
    <property type="nucleotide sequence ID" value="NZ_CP012673.1"/>
</dbReference>
<name>A0A2L0EKQ5_SORCE</name>
<evidence type="ECO:0000313" key="2">
    <source>
        <dbReference type="Proteomes" id="UP000238348"/>
    </source>
</evidence>
<gene>
    <name evidence="1" type="ORF">SOCE26_012590</name>
</gene>
<sequence>MAYSDVGAWDWNELRGLTWADDDRLGSRFPIELAPDLILSPHLYGWREPRRFSQRGRPGRHEHFYTLTDTPDFLLYVARGEEHAATGDEAIRFVCEELAPAVPPSCRVLVVDADRAHFWDASAPDRGAGAAARPIAELPGLLNGLLGDDIVPGEAFDGLALPWRFPRLAPAMYRIREEIARRLEHTPVHLWELFLARGHTYRWELVRGEVPLVAPFPTELAANRSLLQCVADAERLEGRAACERDGWIQAGRFRARQRGVHLEVRARLTAADVRVSFMPTIELPGSDALPTLAGVLMAGGDNGKTEMIEGYSWSTVECLPGEAPRLAESLRTALLRCCGAPRVDVFSRGDHPWPRHDDGRWEIAHDDTYLTVYTPMYREGVLPWEIIHPEHAEVKRPIPLAIVESGPEDREEALEEKVGAKLSEGASQVWVVYPSDTRAGPSADTRGGPSARQAVAPRVEVRDAGGFVRTARPGDVLDMPGVLLHAVPVAAFFAERVARRRGRGTSGSP</sequence>
<dbReference type="EMBL" id="CP012673">
    <property type="protein sequence ID" value="AUX39864.1"/>
    <property type="molecule type" value="Genomic_DNA"/>
</dbReference>
<accession>A0A2L0EKQ5</accession>
<dbReference type="Proteomes" id="UP000238348">
    <property type="component" value="Chromosome"/>
</dbReference>
<organism evidence="1 2">
    <name type="scientific">Sorangium cellulosum</name>
    <name type="common">Polyangium cellulosum</name>
    <dbReference type="NCBI Taxonomy" id="56"/>
    <lineage>
        <taxon>Bacteria</taxon>
        <taxon>Pseudomonadati</taxon>
        <taxon>Myxococcota</taxon>
        <taxon>Polyangia</taxon>
        <taxon>Polyangiales</taxon>
        <taxon>Polyangiaceae</taxon>
        <taxon>Sorangium</taxon>
    </lineage>
</organism>
<proteinExistence type="predicted"/>
<reference evidence="1 2" key="1">
    <citation type="submission" date="2015-09" db="EMBL/GenBank/DDBJ databases">
        <title>Sorangium comparison.</title>
        <authorList>
            <person name="Zaburannyi N."/>
            <person name="Bunk B."/>
            <person name="Overmann J."/>
            <person name="Mueller R."/>
        </authorList>
    </citation>
    <scope>NUCLEOTIDE SEQUENCE [LARGE SCALE GENOMIC DNA]</scope>
    <source>
        <strain evidence="1 2">So ce26</strain>
    </source>
</reference>
<protein>
    <submittedName>
        <fullName evidence="1">Uncharacterized protein</fullName>
    </submittedName>
</protein>